<comment type="caution">
    <text evidence="2">The sequence shown here is derived from an EMBL/GenBank/DDBJ whole genome shotgun (WGS) entry which is preliminary data.</text>
</comment>
<protein>
    <submittedName>
        <fullName evidence="2">Uncharacterized protein</fullName>
    </submittedName>
</protein>
<reference evidence="2" key="1">
    <citation type="submission" date="2020-03" db="EMBL/GenBank/DDBJ databases">
        <title>Castanea mollissima Vanexum genome sequencing.</title>
        <authorList>
            <person name="Staton M."/>
        </authorList>
    </citation>
    <scope>NUCLEOTIDE SEQUENCE</scope>
    <source>
        <tissue evidence="2">Leaf</tissue>
    </source>
</reference>
<dbReference type="Proteomes" id="UP000737018">
    <property type="component" value="Unassembled WGS sequence"/>
</dbReference>
<feature type="compositionally biased region" description="Basic and acidic residues" evidence="1">
    <location>
        <begin position="71"/>
        <end position="124"/>
    </location>
</feature>
<gene>
    <name evidence="2" type="ORF">CMV_027169</name>
</gene>
<keyword evidence="3" id="KW-1185">Reference proteome</keyword>
<organism evidence="2 3">
    <name type="scientific">Castanea mollissima</name>
    <name type="common">Chinese chestnut</name>
    <dbReference type="NCBI Taxonomy" id="60419"/>
    <lineage>
        <taxon>Eukaryota</taxon>
        <taxon>Viridiplantae</taxon>
        <taxon>Streptophyta</taxon>
        <taxon>Embryophyta</taxon>
        <taxon>Tracheophyta</taxon>
        <taxon>Spermatophyta</taxon>
        <taxon>Magnoliopsida</taxon>
        <taxon>eudicotyledons</taxon>
        <taxon>Gunneridae</taxon>
        <taxon>Pentapetalae</taxon>
        <taxon>rosids</taxon>
        <taxon>fabids</taxon>
        <taxon>Fagales</taxon>
        <taxon>Fagaceae</taxon>
        <taxon>Castanea</taxon>
    </lineage>
</organism>
<evidence type="ECO:0000256" key="1">
    <source>
        <dbReference type="SAM" id="MobiDB-lite"/>
    </source>
</evidence>
<evidence type="ECO:0000313" key="3">
    <source>
        <dbReference type="Proteomes" id="UP000737018"/>
    </source>
</evidence>
<name>A0A8J4QAR9_9ROSI</name>
<proteinExistence type="predicted"/>
<dbReference type="AlphaFoldDB" id="A0A8J4QAR9"/>
<accession>A0A8J4QAR9</accession>
<dbReference type="EMBL" id="JRKL02008944">
    <property type="protein sequence ID" value="KAF3946578.1"/>
    <property type="molecule type" value="Genomic_DNA"/>
</dbReference>
<feature type="compositionally biased region" description="Polar residues" evidence="1">
    <location>
        <begin position="44"/>
        <end position="54"/>
    </location>
</feature>
<feature type="region of interest" description="Disordered" evidence="1">
    <location>
        <begin position="20"/>
        <end position="131"/>
    </location>
</feature>
<sequence>MVFYRLTLFEREILEEECHVNSSQDNLPDGDGISSFPPEAPVQISGSRGQTSGKVGTPYDERRTQKVPVVESKKGMREKGVKDREREDWHRLKQSHEENLPKRERDEGRGALRGGRRPEEKALESLKGWIP</sequence>
<evidence type="ECO:0000313" key="2">
    <source>
        <dbReference type="EMBL" id="KAF3946578.1"/>
    </source>
</evidence>